<dbReference type="Proteomes" id="UP001446871">
    <property type="component" value="Unassembled WGS sequence"/>
</dbReference>
<feature type="region of interest" description="Disordered" evidence="1">
    <location>
        <begin position="313"/>
        <end position="413"/>
    </location>
</feature>
<feature type="region of interest" description="Disordered" evidence="1">
    <location>
        <begin position="54"/>
        <end position="115"/>
    </location>
</feature>
<feature type="compositionally biased region" description="Low complexity" evidence="1">
    <location>
        <begin position="58"/>
        <end position="77"/>
    </location>
</feature>
<dbReference type="EMBL" id="JAQQWM010000009">
    <property type="protein sequence ID" value="KAK8046153.1"/>
    <property type="molecule type" value="Genomic_DNA"/>
</dbReference>
<feature type="compositionally biased region" description="Basic and acidic residues" evidence="1">
    <location>
        <begin position="1"/>
        <end position="11"/>
    </location>
</feature>
<protein>
    <recommendedName>
        <fullName evidence="4">BZIP domain-containing protein</fullName>
    </recommendedName>
</protein>
<evidence type="ECO:0000256" key="1">
    <source>
        <dbReference type="SAM" id="MobiDB-lite"/>
    </source>
</evidence>
<feature type="compositionally biased region" description="Low complexity" evidence="1">
    <location>
        <begin position="356"/>
        <end position="365"/>
    </location>
</feature>
<accession>A0ABR1THP9</accession>
<comment type="caution">
    <text evidence="2">The sequence shown here is derived from an EMBL/GenBank/DDBJ whole genome shotgun (WGS) entry which is preliminary data.</text>
</comment>
<proteinExistence type="predicted"/>
<keyword evidence="3" id="KW-1185">Reference proteome</keyword>
<feature type="region of interest" description="Disordered" evidence="1">
    <location>
        <begin position="1"/>
        <end position="34"/>
    </location>
</feature>
<evidence type="ECO:0000313" key="3">
    <source>
        <dbReference type="Proteomes" id="UP001446871"/>
    </source>
</evidence>
<feature type="compositionally biased region" description="Acidic residues" evidence="1">
    <location>
        <begin position="24"/>
        <end position="34"/>
    </location>
</feature>
<feature type="compositionally biased region" description="Low complexity" evidence="1">
    <location>
        <begin position="92"/>
        <end position="108"/>
    </location>
</feature>
<gene>
    <name evidence="2" type="ORF">PG996_014217</name>
</gene>
<feature type="compositionally biased region" description="Polar residues" evidence="1">
    <location>
        <begin position="82"/>
        <end position="91"/>
    </location>
</feature>
<feature type="compositionally biased region" description="Polar residues" evidence="1">
    <location>
        <begin position="275"/>
        <end position="287"/>
    </location>
</feature>
<feature type="region of interest" description="Disordered" evidence="1">
    <location>
        <begin position="250"/>
        <end position="293"/>
    </location>
</feature>
<sequence>MGRNRGREEGSGRTTGGQSKSPPDEVEELYADLEDDLIDDQPPVLYDPLEQIIHHHQQQQSTRRLRNNNNNNQNVRNPFLHQPSNFNQIPFQQRRQQILQQQQQQQQAHQRHLQHKDQYGCNDCRAVRKANVRLRNALHNQIKAVTATLAEWSKEVGVPFGGEADEEMDWQPEPEIRVVFVPQQQQYHNPRQGDSRSRYNDAGGELLPTEYPGAPQGRRYVGYGEYDGYGAYSGHPAGVQGILPGSSVTGGGIPAAPSWHDPEVSSQEGSEEETVNGQTADPYQHQPQPQPMALEPDPFQAPVAPAAPVLPTRSSGSMVVGPDPFQAPRRGSGFAVTDGGPPIGMFATQGITTNPSYSSSSSSSSGVVENLSATSPFSTLAGMTSAPSTGVGNWRSQMEEISPEVSSKYRGRY</sequence>
<reference evidence="2 3" key="1">
    <citation type="submission" date="2023-01" db="EMBL/GenBank/DDBJ databases">
        <title>Analysis of 21 Apiospora genomes using comparative genomics revels a genus with tremendous synthesis potential of carbohydrate active enzymes and secondary metabolites.</title>
        <authorList>
            <person name="Sorensen T."/>
        </authorList>
    </citation>
    <scope>NUCLEOTIDE SEQUENCE [LARGE SCALE GENOMIC DNA]</scope>
    <source>
        <strain evidence="2 3">CBS 83171</strain>
    </source>
</reference>
<feature type="compositionally biased region" description="Polar residues" evidence="1">
    <location>
        <begin position="371"/>
        <end position="396"/>
    </location>
</feature>
<organism evidence="2 3">
    <name type="scientific">Apiospora saccharicola</name>
    <dbReference type="NCBI Taxonomy" id="335842"/>
    <lineage>
        <taxon>Eukaryota</taxon>
        <taxon>Fungi</taxon>
        <taxon>Dikarya</taxon>
        <taxon>Ascomycota</taxon>
        <taxon>Pezizomycotina</taxon>
        <taxon>Sordariomycetes</taxon>
        <taxon>Xylariomycetidae</taxon>
        <taxon>Amphisphaeriales</taxon>
        <taxon>Apiosporaceae</taxon>
        <taxon>Apiospora</taxon>
    </lineage>
</organism>
<evidence type="ECO:0008006" key="4">
    <source>
        <dbReference type="Google" id="ProtNLM"/>
    </source>
</evidence>
<name>A0ABR1THP9_9PEZI</name>
<evidence type="ECO:0000313" key="2">
    <source>
        <dbReference type="EMBL" id="KAK8046153.1"/>
    </source>
</evidence>